<dbReference type="Gene3D" id="3.30.70.270">
    <property type="match status" value="1"/>
</dbReference>
<evidence type="ECO:0000259" key="3">
    <source>
        <dbReference type="PROSITE" id="PS50883"/>
    </source>
</evidence>
<dbReference type="PANTHER" id="PTHR44757">
    <property type="entry name" value="DIGUANYLATE CYCLASE DGCP"/>
    <property type="match status" value="1"/>
</dbReference>
<dbReference type="InterPro" id="IPR001789">
    <property type="entry name" value="Sig_transdc_resp-reg_receiver"/>
</dbReference>
<dbReference type="SUPFAM" id="SSF141868">
    <property type="entry name" value="EAL domain-like"/>
    <property type="match status" value="1"/>
</dbReference>
<evidence type="ECO:0000313" key="6">
    <source>
        <dbReference type="Proteomes" id="UP001204953"/>
    </source>
</evidence>
<dbReference type="Gene3D" id="3.40.50.2300">
    <property type="match status" value="1"/>
</dbReference>
<dbReference type="InterPro" id="IPR052155">
    <property type="entry name" value="Biofilm_reg_signaling"/>
</dbReference>
<accession>A0AAE3GUH8</accession>
<dbReference type="SUPFAM" id="SSF55073">
    <property type="entry name" value="Nucleotide cyclase"/>
    <property type="match status" value="1"/>
</dbReference>
<evidence type="ECO:0000313" key="5">
    <source>
        <dbReference type="EMBL" id="MCP2730302.1"/>
    </source>
</evidence>
<keyword evidence="6" id="KW-1185">Reference proteome</keyword>
<dbReference type="Pfam" id="PF00990">
    <property type="entry name" value="GGDEF"/>
    <property type="match status" value="1"/>
</dbReference>
<organism evidence="5 6">
    <name type="scientific">Limnofasciculus baicalensis BBK-W-15</name>
    <dbReference type="NCBI Taxonomy" id="2699891"/>
    <lineage>
        <taxon>Bacteria</taxon>
        <taxon>Bacillati</taxon>
        <taxon>Cyanobacteriota</taxon>
        <taxon>Cyanophyceae</taxon>
        <taxon>Coleofasciculales</taxon>
        <taxon>Coleofasciculaceae</taxon>
        <taxon>Limnofasciculus</taxon>
        <taxon>Limnofasciculus baicalensis</taxon>
    </lineage>
</organism>
<feature type="modified residue" description="4-aspartylphosphate" evidence="1">
    <location>
        <position position="53"/>
    </location>
</feature>
<dbReference type="InterPro" id="IPR000160">
    <property type="entry name" value="GGDEF_dom"/>
</dbReference>
<dbReference type="AlphaFoldDB" id="A0AAE3GUH8"/>
<comment type="caution">
    <text evidence="5">The sequence shown here is derived from an EMBL/GenBank/DDBJ whole genome shotgun (WGS) entry which is preliminary data.</text>
</comment>
<gene>
    <name evidence="5" type="ORF">NJ959_17870</name>
</gene>
<evidence type="ECO:0000256" key="1">
    <source>
        <dbReference type="PROSITE-ProRule" id="PRU00169"/>
    </source>
</evidence>
<dbReference type="Gene3D" id="3.20.20.450">
    <property type="entry name" value="EAL domain"/>
    <property type="match status" value="1"/>
</dbReference>
<evidence type="ECO:0000259" key="4">
    <source>
        <dbReference type="PROSITE" id="PS50887"/>
    </source>
</evidence>
<dbReference type="InterPro" id="IPR029787">
    <property type="entry name" value="Nucleotide_cyclase"/>
</dbReference>
<dbReference type="SMART" id="SM00052">
    <property type="entry name" value="EAL"/>
    <property type="match status" value="1"/>
</dbReference>
<dbReference type="InterPro" id="IPR011006">
    <property type="entry name" value="CheY-like_superfamily"/>
</dbReference>
<dbReference type="PROSITE" id="PS50887">
    <property type="entry name" value="GGDEF"/>
    <property type="match status" value="1"/>
</dbReference>
<dbReference type="SMART" id="SM00448">
    <property type="entry name" value="REC"/>
    <property type="match status" value="1"/>
</dbReference>
<dbReference type="PROSITE" id="PS50883">
    <property type="entry name" value="EAL"/>
    <property type="match status" value="1"/>
</dbReference>
<dbReference type="GO" id="GO:0000160">
    <property type="term" value="P:phosphorelay signal transduction system"/>
    <property type="evidence" value="ECO:0007669"/>
    <property type="project" value="InterPro"/>
</dbReference>
<sequence>MTKKILVIEDEDQVLENILELLEAEGWNPIGAENGSIGIDLAKANKPDLILCDVMMPGCDGYGVLSKLRQDSALAGIPFIFLTAKAAKTDFRQGMELGADDYLTKPFTRSELLGAIATRLKKREVVQESYSSELKQAKQQLNYWMHHDSLTGLPNRLSLREKFKQIKPTDSKDKKTIAILCLGLDRFDQINDSLGHGFSDLLLKGVAERIAACVGNNDTVIRFNADRFIIILDDIEHKKDAIEVCEKLVNSFVQTFTLKNQEIFITASIGVAIYPRDGSNIDQLLDRANKAMFQSKQQGGNQYQFYSAVLSIGSLDRVALQTSLHYALERQELQVYYQPKVNLTTGQIMGAEALLRWYHPERGIISPGRFIPIAEETGLIIPIGEWVLQTACQQLKQLHNIGFYSLQIAVNISARQFTQVDFRQKLVKILNTTNLHPQFLELELTESMLVQNTEVAIRRLNALKALGLTIAIDDFGTGYSSLSYLQQFPFDILKIDQCFIRNISENSHNAAITKAIIEMAKKMELKIIAEGVETKEELEFVCQNQCDMMQGYIFSQPLSAKEFKELLISGKSLMMLRSLKNQESKVKSQN</sequence>
<name>A0AAE3GUH8_9CYAN</name>
<dbReference type="Pfam" id="PF00072">
    <property type="entry name" value="Response_reg"/>
    <property type="match status" value="1"/>
</dbReference>
<dbReference type="Pfam" id="PF00563">
    <property type="entry name" value="EAL"/>
    <property type="match status" value="1"/>
</dbReference>
<proteinExistence type="predicted"/>
<evidence type="ECO:0000259" key="2">
    <source>
        <dbReference type="PROSITE" id="PS50110"/>
    </source>
</evidence>
<dbReference type="SUPFAM" id="SSF52172">
    <property type="entry name" value="CheY-like"/>
    <property type="match status" value="1"/>
</dbReference>
<dbReference type="NCBIfam" id="TIGR00254">
    <property type="entry name" value="GGDEF"/>
    <property type="match status" value="1"/>
</dbReference>
<feature type="domain" description="GGDEF" evidence="4">
    <location>
        <begin position="175"/>
        <end position="308"/>
    </location>
</feature>
<dbReference type="Proteomes" id="UP001204953">
    <property type="component" value="Unassembled WGS sequence"/>
</dbReference>
<protein>
    <submittedName>
        <fullName evidence="5">EAL domain-containing protein</fullName>
    </submittedName>
</protein>
<dbReference type="InterPro" id="IPR035919">
    <property type="entry name" value="EAL_sf"/>
</dbReference>
<dbReference type="CDD" id="cd01948">
    <property type="entry name" value="EAL"/>
    <property type="match status" value="1"/>
</dbReference>
<dbReference type="InterPro" id="IPR043128">
    <property type="entry name" value="Rev_trsase/Diguanyl_cyclase"/>
</dbReference>
<feature type="domain" description="EAL" evidence="3">
    <location>
        <begin position="317"/>
        <end position="571"/>
    </location>
</feature>
<dbReference type="CDD" id="cd01949">
    <property type="entry name" value="GGDEF"/>
    <property type="match status" value="1"/>
</dbReference>
<reference evidence="5" key="1">
    <citation type="submission" date="2022-06" db="EMBL/GenBank/DDBJ databases">
        <title>New cyanobacteria of genus Symplocastrum in benthos of Lake Baikal.</title>
        <authorList>
            <person name="Sorokovikova E."/>
            <person name="Tikhonova I."/>
            <person name="Krasnopeev A."/>
            <person name="Evseev P."/>
            <person name="Gladkikh A."/>
            <person name="Belykh O."/>
        </authorList>
    </citation>
    <scope>NUCLEOTIDE SEQUENCE</scope>
    <source>
        <strain evidence="5">BBK-W-15</strain>
    </source>
</reference>
<dbReference type="RefSeq" id="WP_254013065.1">
    <property type="nucleotide sequence ID" value="NZ_JAMZMM010000187.1"/>
</dbReference>
<dbReference type="FunFam" id="3.20.20.450:FF:000001">
    <property type="entry name" value="Cyclic di-GMP phosphodiesterase yahA"/>
    <property type="match status" value="1"/>
</dbReference>
<dbReference type="PROSITE" id="PS50110">
    <property type="entry name" value="RESPONSE_REGULATORY"/>
    <property type="match status" value="1"/>
</dbReference>
<dbReference type="PANTHER" id="PTHR44757:SF2">
    <property type="entry name" value="BIOFILM ARCHITECTURE MAINTENANCE PROTEIN MBAA"/>
    <property type="match status" value="1"/>
</dbReference>
<dbReference type="EMBL" id="JAMZMM010000187">
    <property type="protein sequence ID" value="MCP2730302.1"/>
    <property type="molecule type" value="Genomic_DNA"/>
</dbReference>
<dbReference type="InterPro" id="IPR001633">
    <property type="entry name" value="EAL_dom"/>
</dbReference>
<feature type="domain" description="Response regulatory" evidence="2">
    <location>
        <begin position="4"/>
        <end position="120"/>
    </location>
</feature>
<keyword evidence="1" id="KW-0597">Phosphoprotein</keyword>
<dbReference type="CDD" id="cd17574">
    <property type="entry name" value="REC_OmpR"/>
    <property type="match status" value="1"/>
</dbReference>
<dbReference type="SMART" id="SM00267">
    <property type="entry name" value="GGDEF"/>
    <property type="match status" value="1"/>
</dbReference>